<feature type="region of interest" description="Disordered" evidence="1">
    <location>
        <begin position="318"/>
        <end position="407"/>
    </location>
</feature>
<sequence length="1560" mass="170515">MPGNEFGERIHNFFGQEGLSQDQHQSQVVDGSWSSFSNGLVGNQRQIDPSLIANLKGYSTQQSVDPERGQASNSQHGMDFTQQPIRSDYSRSLLQDHQQLTNGYMHGQAMPNKANFMGVDVESSRGNLSTKRFSPDLHKSPARFEMGQSPVNYDFFGGQQQLNSQLPGMLQPFPRQQMTFNEMQLLKQQVMVKQMNEYQMQQQIQKQQLEARQLNSLNSNAVNGSRSSDNQSHPLINGIPLQDASSNCWQPDLMTGNTNWMHRGMSPVVQGSSSGLMITPEHGQANLLAQQFEPSLYGMPVGGANALQNSFSPVQMNRLASQHASANRSSSLTNQPYALNQGDAQDSHMLSRSTYPEKLLFSNTSVPGSNNRPNFGSFQQDDSRERNNSVQEKFGGMEGSGPSEKSYMKAPENVTALQNSTTLDPTEEKILFGSDDNLWEAFGNSTDLSLTGNLMSSHSDLYDACPSLQSGSWSALMQSAVAETSSDEAGFGSRAQDFGAKASNPLSERLHSDSTRTAVQLLHENGPLEKPIAQRSQMAGNILHSSNSGIDGQNNLFSVQKNEGIEDRFGIWKAASNPNGAAVIEQKNHFTQNPQMQRASYGFGIAGAGNNSSPSRDVQGNIQQHLDSNSVVKAIPQLNSRDGSQILESYANNNAGKAMAESNGMVNSGKENSNDSFGLKFSQQSFTRGFQENNQVNACDLSMLPGGKETQSGHDGSRPSISRKFQYHPMGNIGVTDEPCREKVSHLPPTLEQVSVGNQGYFGQSKSLGQPAMNVRIDRGHVSQNDLNCTNEALKGMGSENSPSTSASVDRSVDMCNQLKSVSSRQTMLELLHKVDQSQEHSLETNVSGITEANMSAEYGGQFRHSQSSASQGFSLQLAPPSQPAPKPDNVQFSRDSFQTMNSLHTAPEKGGTSQSRFAPWASNQSLPQQPTYQGPFPGNPGESNVTSGFPYSRGYHQNQLMPVATRQSAANHLVTSSLPQVKERNERSHIDQRGHSAQTPSLATPTTYNNKGDSAEGFPMLSASQPLVASSSPQLSSSSGMMSDSPAGISAPQHQFWNQPSKPQPDVLQPRPLPSNNIEESFARQEKTNQILSQNGGDVSLNGKDMVNMHELQSKDMGAKPTSDVASMFSKMVQSNLQTFGRSLPSNIPSKNNVRNDEDMGVERFEESAVDHQKVAPIGEQQPRSRSDGLVRDGLNHKESSNHMVHFGQTVSQNLSNKNHSPSPGSDHQQISPQMAPSWYSQYGTFKNGLVQPVNDTGRFTPLKIGEQSSNLGSSVDGADSFQMSKQLHTADPSYAFQMQQMSGSIPEAETPLSESLPHGADKLPMVGKPKKRKIATAEVISWNKEVVQGPQRLKTLSEAEVDWARATNSFAEKVEFETQLEDSPRVRSKRRAVYARQLMQQLFGAPPARVMSLVASSNYELVAYTAARAALGVACSSATTDRSEHISSPNNSTPLSERTKTERISDQYISKAAEDVISRTRKLETDFAGLENGTTIADLRVEVEDLEKFAVINRFARFHPPSSSMDRTASSLRLNPQRYVSVAPMPQNIPDRVQCLSL</sequence>
<gene>
    <name evidence="2" type="ORF">MERR_LOCUS14206</name>
</gene>
<name>A0A6D2IK31_9BRAS</name>
<feature type="compositionally biased region" description="Polar residues" evidence="1">
    <location>
        <begin position="318"/>
        <end position="354"/>
    </location>
</feature>
<feature type="compositionally biased region" description="Basic and acidic residues" evidence="1">
    <location>
        <begin position="982"/>
        <end position="995"/>
    </location>
</feature>
<evidence type="ECO:0000256" key="1">
    <source>
        <dbReference type="SAM" id="MobiDB-lite"/>
    </source>
</evidence>
<evidence type="ECO:0000313" key="3">
    <source>
        <dbReference type="Proteomes" id="UP000467841"/>
    </source>
</evidence>
<dbReference type="PANTHER" id="PTHR31267:SF7">
    <property type="entry name" value="DENTIN SIALOPHOSPHOPROTEIN-LIKE PROTEIN"/>
    <property type="match status" value="1"/>
</dbReference>
<protein>
    <submittedName>
        <fullName evidence="2">Uncharacterized protein</fullName>
    </submittedName>
</protein>
<comment type="caution">
    <text evidence="2">The sequence shown here is derived from an EMBL/GenBank/DDBJ whole genome shotgun (WGS) entry which is preliminary data.</text>
</comment>
<feature type="region of interest" description="Disordered" evidence="1">
    <location>
        <begin position="1214"/>
        <end position="1234"/>
    </location>
</feature>
<dbReference type="Proteomes" id="UP000467841">
    <property type="component" value="Unassembled WGS sequence"/>
</dbReference>
<feature type="region of interest" description="Disordered" evidence="1">
    <location>
        <begin position="59"/>
        <end position="80"/>
    </location>
</feature>
<feature type="compositionally biased region" description="Polar residues" evidence="1">
    <location>
        <begin position="361"/>
        <end position="380"/>
    </location>
</feature>
<feature type="compositionally biased region" description="Polar residues" evidence="1">
    <location>
        <begin position="799"/>
        <end position="809"/>
    </location>
</feature>
<feature type="compositionally biased region" description="Polar residues" evidence="1">
    <location>
        <begin position="912"/>
        <end position="933"/>
    </location>
</feature>
<feature type="compositionally biased region" description="Polar residues" evidence="1">
    <location>
        <begin position="1053"/>
        <end position="1062"/>
    </location>
</feature>
<keyword evidence="3" id="KW-1185">Reference proteome</keyword>
<feature type="compositionally biased region" description="Polar residues" evidence="1">
    <location>
        <begin position="864"/>
        <end position="875"/>
    </location>
</feature>
<organism evidence="2 3">
    <name type="scientific">Microthlaspi erraticum</name>
    <dbReference type="NCBI Taxonomy" id="1685480"/>
    <lineage>
        <taxon>Eukaryota</taxon>
        <taxon>Viridiplantae</taxon>
        <taxon>Streptophyta</taxon>
        <taxon>Embryophyta</taxon>
        <taxon>Tracheophyta</taxon>
        <taxon>Spermatophyta</taxon>
        <taxon>Magnoliopsida</taxon>
        <taxon>eudicotyledons</taxon>
        <taxon>Gunneridae</taxon>
        <taxon>Pentapetalae</taxon>
        <taxon>rosids</taxon>
        <taxon>malvids</taxon>
        <taxon>Brassicales</taxon>
        <taxon>Brassicaceae</taxon>
        <taxon>Coluteocarpeae</taxon>
        <taxon>Microthlaspi</taxon>
    </lineage>
</organism>
<feature type="compositionally biased region" description="Polar residues" evidence="1">
    <location>
        <begin position="942"/>
        <end position="954"/>
    </location>
</feature>
<feature type="compositionally biased region" description="Basic and acidic residues" evidence="1">
    <location>
        <begin position="1184"/>
        <end position="1197"/>
    </location>
</feature>
<dbReference type="PANTHER" id="PTHR31267">
    <property type="entry name" value="DENTIN SIALOPHOSPHOPROTEIN-LIKE PROTEIN"/>
    <property type="match status" value="1"/>
</dbReference>
<proteinExistence type="predicted"/>
<dbReference type="OrthoDB" id="1630099at2759"/>
<feature type="region of interest" description="Disordered" evidence="1">
    <location>
        <begin position="977"/>
        <end position="1077"/>
    </location>
</feature>
<feature type="compositionally biased region" description="Polar residues" evidence="1">
    <location>
        <begin position="996"/>
        <end position="1013"/>
    </location>
</feature>
<feature type="region of interest" description="Disordered" evidence="1">
    <location>
        <begin position="792"/>
        <end position="811"/>
    </location>
</feature>
<accession>A0A6D2IK31</accession>
<reference evidence="2" key="1">
    <citation type="submission" date="2020-01" db="EMBL/GenBank/DDBJ databases">
        <authorList>
            <person name="Mishra B."/>
        </authorList>
    </citation>
    <scope>NUCLEOTIDE SEQUENCE [LARGE SCALE GENOMIC DNA]</scope>
</reference>
<feature type="region of interest" description="Disordered" evidence="1">
    <location>
        <begin position="862"/>
        <end position="954"/>
    </location>
</feature>
<dbReference type="EMBL" id="CACVBM020001052">
    <property type="protein sequence ID" value="CAA7026971.1"/>
    <property type="molecule type" value="Genomic_DNA"/>
</dbReference>
<feature type="region of interest" description="Disordered" evidence="1">
    <location>
        <begin position="1441"/>
        <end position="1464"/>
    </location>
</feature>
<feature type="compositionally biased region" description="Polar residues" evidence="1">
    <location>
        <begin position="1441"/>
        <end position="1458"/>
    </location>
</feature>
<feature type="region of interest" description="Disordered" evidence="1">
    <location>
        <begin position="1168"/>
        <end position="1197"/>
    </location>
</feature>
<feature type="compositionally biased region" description="Polar residues" evidence="1">
    <location>
        <begin position="891"/>
        <end position="905"/>
    </location>
</feature>
<feature type="compositionally biased region" description="Low complexity" evidence="1">
    <location>
        <begin position="1022"/>
        <end position="1049"/>
    </location>
</feature>
<evidence type="ECO:0000313" key="2">
    <source>
        <dbReference type="EMBL" id="CAA7026971.1"/>
    </source>
</evidence>